<sequence>MGPNDVARGFSLENFRFLGKNKIIQGNFSSPLRPLPNSNSHRSDPLSLCPPMDLLARSICFYLLTISSFLFSQARAEGTASVFFIDSSTHRFLRSPSSNDVVKPDSMLLPEVSAAVSVLLGFAPPVTLSAAGSAKLNEVLMPNPFNRPRAVFVLEVRGIDDPSLIVKDNAMFSSAYSAKIDFGSNKADIELPDQGEVSVFSLDEQLADYTVKEIGDFASWMGGSYVVDTLEPLNGELSIPLANGDNLKLHISKEADRIFTTSLLSLIRNFRSAMEMHQDLSHSIHSPAELLTGCFDRIKVLQEQYGTEGAAHGVELLLATLSKIFDSLDDAYKGQIVGAILFNGVAPVESGKMLNVMFTCQPSPRWLAEKEVPKDTKIVQVLLVRRTLAWITGIILIISTLLGH</sequence>
<proteinExistence type="predicted"/>
<dbReference type="EMBL" id="AP019297">
    <property type="protein sequence ID" value="BBG92335.1"/>
    <property type="molecule type" value="Genomic_DNA"/>
</dbReference>
<feature type="domain" description="DUF7794" evidence="1">
    <location>
        <begin position="79"/>
        <end position="343"/>
    </location>
</feature>
<name>A0A4Y1QKB6_PRUDU</name>
<evidence type="ECO:0000259" key="1">
    <source>
        <dbReference type="Pfam" id="PF25070"/>
    </source>
</evidence>
<organism evidence="2">
    <name type="scientific">Prunus dulcis</name>
    <name type="common">Almond</name>
    <name type="synonym">Amygdalus dulcis</name>
    <dbReference type="NCBI Taxonomy" id="3755"/>
    <lineage>
        <taxon>Eukaryota</taxon>
        <taxon>Viridiplantae</taxon>
        <taxon>Streptophyta</taxon>
        <taxon>Embryophyta</taxon>
        <taxon>Tracheophyta</taxon>
        <taxon>Spermatophyta</taxon>
        <taxon>Magnoliopsida</taxon>
        <taxon>eudicotyledons</taxon>
        <taxon>Gunneridae</taxon>
        <taxon>Pentapetalae</taxon>
        <taxon>rosids</taxon>
        <taxon>fabids</taxon>
        <taxon>Rosales</taxon>
        <taxon>Rosaceae</taxon>
        <taxon>Amygdaloideae</taxon>
        <taxon>Amygdaleae</taxon>
        <taxon>Prunus</taxon>
    </lineage>
</organism>
<protein>
    <submittedName>
        <fullName evidence="2">Putative type 1 membrane protein</fullName>
    </submittedName>
</protein>
<dbReference type="PANTHER" id="PTHR37735:SF1">
    <property type="entry name" value="OS08G0567000 PROTEIN"/>
    <property type="match status" value="1"/>
</dbReference>
<gene>
    <name evidence="2" type="ORF">Prudu_000046</name>
</gene>
<accession>A0A4Y1QKB6</accession>
<evidence type="ECO:0000313" key="2">
    <source>
        <dbReference type="EMBL" id="BBG92335.1"/>
    </source>
</evidence>
<dbReference type="GO" id="GO:0012505">
    <property type="term" value="C:endomembrane system"/>
    <property type="evidence" value="ECO:0007669"/>
    <property type="project" value="TreeGrafter"/>
</dbReference>
<reference evidence="2" key="1">
    <citation type="journal article" date="2019" name="Science">
        <title>Mutation of a bHLH transcription factor allowed almond domestication.</title>
        <authorList>
            <person name="Sanchez-Perez R."/>
            <person name="Pavan S."/>
            <person name="Mazzeo R."/>
            <person name="Moldovan C."/>
            <person name="Aiese Cigliano R."/>
            <person name="Del Cueto J."/>
            <person name="Ricciardi F."/>
            <person name="Lotti C."/>
            <person name="Ricciardi L."/>
            <person name="Dicenta F."/>
            <person name="Lopez-Marques R.L."/>
            <person name="Lindberg Moller B."/>
        </authorList>
    </citation>
    <scope>NUCLEOTIDE SEQUENCE</scope>
</reference>
<dbReference type="Pfam" id="PF25070">
    <property type="entry name" value="DUF7794"/>
    <property type="match status" value="1"/>
</dbReference>
<dbReference type="InterPro" id="IPR056696">
    <property type="entry name" value="DUF7794"/>
</dbReference>
<dbReference type="PANTHER" id="PTHR37735">
    <property type="entry name" value="OS08G0567000 PROTEIN"/>
    <property type="match status" value="1"/>
</dbReference>
<dbReference type="AlphaFoldDB" id="A0A4Y1QKB6"/>